<gene>
    <name evidence="4" type="ORF">AK88_01760</name>
</gene>
<keyword evidence="2" id="KW-0812">Transmembrane</keyword>
<keyword evidence="2" id="KW-1133">Transmembrane helix</keyword>
<dbReference type="VEuPathDB" id="PlasmoDB:AK88_01760"/>
<accession>A0A0D9QNM7</accession>
<dbReference type="RefSeq" id="XP_012334818.1">
    <property type="nucleotide sequence ID" value="XM_012479395.1"/>
</dbReference>
<keyword evidence="3" id="KW-0732">Signal</keyword>
<evidence type="ECO:0000313" key="5">
    <source>
        <dbReference type="Proteomes" id="UP000054561"/>
    </source>
</evidence>
<dbReference type="OrthoDB" id="371940at2759"/>
<organism evidence="4 5">
    <name type="scientific">Plasmodium fragile</name>
    <dbReference type="NCBI Taxonomy" id="5857"/>
    <lineage>
        <taxon>Eukaryota</taxon>
        <taxon>Sar</taxon>
        <taxon>Alveolata</taxon>
        <taxon>Apicomplexa</taxon>
        <taxon>Aconoidasida</taxon>
        <taxon>Haemosporida</taxon>
        <taxon>Plasmodiidae</taxon>
        <taxon>Plasmodium</taxon>
        <taxon>Plasmodium (Plasmodium)</taxon>
    </lineage>
</organism>
<dbReference type="Proteomes" id="UP000054561">
    <property type="component" value="Unassembled WGS sequence"/>
</dbReference>
<proteinExistence type="predicted"/>
<feature type="transmembrane region" description="Helical" evidence="2">
    <location>
        <begin position="184"/>
        <end position="203"/>
    </location>
</feature>
<evidence type="ECO:0000256" key="2">
    <source>
        <dbReference type="SAM" id="Phobius"/>
    </source>
</evidence>
<feature type="transmembrane region" description="Helical" evidence="2">
    <location>
        <begin position="348"/>
        <end position="366"/>
    </location>
</feature>
<dbReference type="AlphaFoldDB" id="A0A0D9QNM7"/>
<keyword evidence="5" id="KW-1185">Reference proteome</keyword>
<evidence type="ECO:0000313" key="4">
    <source>
        <dbReference type="EMBL" id="KJP88680.1"/>
    </source>
</evidence>
<feature type="transmembrane region" description="Helical" evidence="2">
    <location>
        <begin position="394"/>
        <end position="415"/>
    </location>
</feature>
<evidence type="ECO:0000256" key="3">
    <source>
        <dbReference type="SAM" id="SignalP"/>
    </source>
</evidence>
<name>A0A0D9QNM7_PLAFR</name>
<dbReference type="GeneID" id="24267074"/>
<feature type="signal peptide" evidence="3">
    <location>
        <begin position="1"/>
        <end position="20"/>
    </location>
</feature>
<feature type="transmembrane region" description="Helical" evidence="2">
    <location>
        <begin position="238"/>
        <end position="255"/>
    </location>
</feature>
<dbReference type="OMA" id="FQIEPIM"/>
<feature type="transmembrane region" description="Helical" evidence="2">
    <location>
        <begin position="314"/>
        <end position="336"/>
    </location>
</feature>
<sequence>MVRLTWTQAVALTFLTLLLAKISSVLNLEEAFFNGNLSFGINLSNLFTDNHVKVSELKINCAYLFDPSPRIDLDLALSALKGVQAIGERGSSGGSEWEDKTSTTGGASPNGGGTNSWSRITREDFFKKEEHTEDLMKGMPMPYHINNISDVVREINFYFNQGSKTDREDLIYKGTYTPEIYTDVYIIIAITFMYCFCIKIICAGYMRGKNVAKKYIAKVSTLFFFFLIFKNLLNYLPAMLSSTVCLIMTFYFYSVSMDPCEQIHFLKKSSIKKEPIGWVLIVFAESIIIGNILYHAVCTPRVLTILSTYVPSEVLLRIICLLFLLLIGYMIFLLMISNLVSAKKAQNFVFSFTSSYLIVSCCTYFYNVFSLRVWTSTRIFQIEPMMFFSYSPKFVFNAQNGIALAFTFVITALSMSMPKVMKIARGLFAQGGKRKKGDSSSGAPSAYDIILNCFA</sequence>
<dbReference type="EMBL" id="KQ001659">
    <property type="protein sequence ID" value="KJP88680.1"/>
    <property type="molecule type" value="Genomic_DNA"/>
</dbReference>
<evidence type="ECO:0008006" key="6">
    <source>
        <dbReference type="Google" id="ProtNLM"/>
    </source>
</evidence>
<evidence type="ECO:0000256" key="1">
    <source>
        <dbReference type="SAM" id="MobiDB-lite"/>
    </source>
</evidence>
<feature type="transmembrane region" description="Helical" evidence="2">
    <location>
        <begin position="276"/>
        <end position="294"/>
    </location>
</feature>
<feature type="chain" id="PRO_5002343743" description="Intimal thickness related receptor IRP domain-containing protein" evidence="3">
    <location>
        <begin position="21"/>
        <end position="455"/>
    </location>
</feature>
<protein>
    <recommendedName>
        <fullName evidence="6">Intimal thickness related receptor IRP domain-containing protein</fullName>
    </recommendedName>
</protein>
<reference evidence="4 5" key="1">
    <citation type="submission" date="2014-03" db="EMBL/GenBank/DDBJ databases">
        <title>The Genome Sequence of Plasmodium fragile nilgiri.</title>
        <authorList>
            <consortium name="The Broad Institute Genomics Platform"/>
            <consortium name="The Broad Institute Genome Sequencing Center for Infectious Disease"/>
            <person name="Neafsey D."/>
            <person name="Duraisingh M."/>
            <person name="Young S.K."/>
            <person name="Zeng Q."/>
            <person name="Gargeya S."/>
            <person name="Abouelleil A."/>
            <person name="Alvarado L."/>
            <person name="Chapman S.B."/>
            <person name="Gainer-Dewar J."/>
            <person name="Goldberg J."/>
            <person name="Griggs A."/>
            <person name="Gujja S."/>
            <person name="Hansen M."/>
            <person name="Howarth C."/>
            <person name="Imamovic A."/>
            <person name="Larimer J."/>
            <person name="Pearson M."/>
            <person name="Poon T.W."/>
            <person name="Priest M."/>
            <person name="Roberts A."/>
            <person name="Saif S."/>
            <person name="Shea T."/>
            <person name="Sykes S."/>
            <person name="Wortman J."/>
            <person name="Nusbaum C."/>
            <person name="Birren B."/>
        </authorList>
    </citation>
    <scope>NUCLEOTIDE SEQUENCE [LARGE SCALE GENOMIC DNA]</scope>
    <source>
        <strain evidence="5">nilgiri</strain>
    </source>
</reference>
<feature type="region of interest" description="Disordered" evidence="1">
    <location>
        <begin position="87"/>
        <end position="118"/>
    </location>
</feature>
<keyword evidence="2" id="KW-0472">Membrane</keyword>